<gene>
    <name evidence="2" type="ORF">TNIN_262671</name>
</gene>
<dbReference type="EMBL" id="BMAV01004465">
    <property type="protein sequence ID" value="GFY44914.1"/>
    <property type="molecule type" value="Genomic_DNA"/>
</dbReference>
<feature type="region of interest" description="Disordered" evidence="1">
    <location>
        <begin position="62"/>
        <end position="137"/>
    </location>
</feature>
<feature type="compositionally biased region" description="Low complexity" evidence="1">
    <location>
        <begin position="105"/>
        <end position="125"/>
    </location>
</feature>
<proteinExistence type="predicted"/>
<evidence type="ECO:0000313" key="3">
    <source>
        <dbReference type="Proteomes" id="UP000886998"/>
    </source>
</evidence>
<name>A0A8X7BWW9_9ARAC</name>
<reference evidence="2" key="1">
    <citation type="submission" date="2020-08" db="EMBL/GenBank/DDBJ databases">
        <title>Multicomponent nature underlies the extraordinary mechanical properties of spider dragline silk.</title>
        <authorList>
            <person name="Kono N."/>
            <person name="Nakamura H."/>
            <person name="Mori M."/>
            <person name="Yoshida Y."/>
            <person name="Ohtoshi R."/>
            <person name="Malay A.D."/>
            <person name="Moran D.A.P."/>
            <person name="Tomita M."/>
            <person name="Numata K."/>
            <person name="Arakawa K."/>
        </authorList>
    </citation>
    <scope>NUCLEOTIDE SEQUENCE</scope>
</reference>
<dbReference type="AlphaFoldDB" id="A0A8X7BWW9"/>
<keyword evidence="3" id="KW-1185">Reference proteome</keyword>
<dbReference type="Proteomes" id="UP000886998">
    <property type="component" value="Unassembled WGS sequence"/>
</dbReference>
<sequence>MFPMPGFFQHSSKFLHTHSPDVSSVQGNTLQRGLHWEPVSRNPNAAWVKEREHSPVSWVAPETKKQNEKEKVNNTSWVTTPKPVCHTRTPCSNLRSTLGTATRMPQHTNSPTPTTTKKPSQSFTPLNSHFHPHRISN</sequence>
<organism evidence="2 3">
    <name type="scientific">Trichonephila inaurata madagascariensis</name>
    <dbReference type="NCBI Taxonomy" id="2747483"/>
    <lineage>
        <taxon>Eukaryota</taxon>
        <taxon>Metazoa</taxon>
        <taxon>Ecdysozoa</taxon>
        <taxon>Arthropoda</taxon>
        <taxon>Chelicerata</taxon>
        <taxon>Arachnida</taxon>
        <taxon>Araneae</taxon>
        <taxon>Araneomorphae</taxon>
        <taxon>Entelegynae</taxon>
        <taxon>Araneoidea</taxon>
        <taxon>Nephilidae</taxon>
        <taxon>Trichonephila</taxon>
        <taxon>Trichonephila inaurata</taxon>
    </lineage>
</organism>
<feature type="compositionally biased region" description="Polar residues" evidence="1">
    <location>
        <begin position="89"/>
        <end position="100"/>
    </location>
</feature>
<evidence type="ECO:0000313" key="2">
    <source>
        <dbReference type="EMBL" id="GFY44914.1"/>
    </source>
</evidence>
<evidence type="ECO:0000256" key="1">
    <source>
        <dbReference type="SAM" id="MobiDB-lite"/>
    </source>
</evidence>
<accession>A0A8X7BWW9</accession>
<comment type="caution">
    <text evidence="2">The sequence shown here is derived from an EMBL/GenBank/DDBJ whole genome shotgun (WGS) entry which is preliminary data.</text>
</comment>
<protein>
    <submittedName>
        <fullName evidence="2">Uncharacterized protein</fullName>
    </submittedName>
</protein>
<feature type="compositionally biased region" description="Basic and acidic residues" evidence="1">
    <location>
        <begin position="62"/>
        <end position="72"/>
    </location>
</feature>